<evidence type="ECO:0000313" key="8">
    <source>
        <dbReference type="EnsemblPlants" id="LPERR04G06550.1"/>
    </source>
</evidence>
<dbReference type="GO" id="GO:0004316">
    <property type="term" value="F:3-oxoacyl-[acyl-carrier-protein] reductase (NADPH) activity"/>
    <property type="evidence" value="ECO:0007669"/>
    <property type="project" value="UniProtKB-EC"/>
</dbReference>
<accession>A0A0D9W402</accession>
<dbReference type="HOGENOM" id="CLU_1743154_0_0_1"/>
<keyword evidence="6" id="KW-0275">Fatty acid biosynthesis</keyword>
<keyword evidence="5" id="KW-0276">Fatty acid metabolism</keyword>
<evidence type="ECO:0000256" key="3">
    <source>
        <dbReference type="ARBA" id="ARBA00012948"/>
    </source>
</evidence>
<keyword evidence="9" id="KW-1185">Reference proteome</keyword>
<dbReference type="InterPro" id="IPR002347">
    <property type="entry name" value="SDR_fam"/>
</dbReference>
<evidence type="ECO:0000256" key="1">
    <source>
        <dbReference type="ARBA" id="ARBA00005194"/>
    </source>
</evidence>
<dbReference type="Gramene" id="LPERR04G06550.1">
    <property type="protein sequence ID" value="LPERR04G06550.1"/>
    <property type="gene ID" value="LPERR04G06550"/>
</dbReference>
<reference evidence="9" key="2">
    <citation type="submission" date="2013-12" db="EMBL/GenBank/DDBJ databases">
        <authorList>
            <person name="Yu Y."/>
            <person name="Lee S."/>
            <person name="de Baynast K."/>
            <person name="Wissotski M."/>
            <person name="Liu L."/>
            <person name="Talag J."/>
            <person name="Goicoechea J."/>
            <person name="Angelova A."/>
            <person name="Jetty R."/>
            <person name="Kudrna D."/>
            <person name="Golser W."/>
            <person name="Rivera L."/>
            <person name="Zhang J."/>
            <person name="Wing R."/>
        </authorList>
    </citation>
    <scope>NUCLEOTIDE SEQUENCE</scope>
</reference>
<dbReference type="Proteomes" id="UP000032180">
    <property type="component" value="Chromosome 4"/>
</dbReference>
<dbReference type="InterPro" id="IPR050259">
    <property type="entry name" value="SDR"/>
</dbReference>
<comment type="pathway">
    <text evidence="1">Lipid metabolism; fatty acid biosynthesis.</text>
</comment>
<dbReference type="Gene3D" id="3.40.50.720">
    <property type="entry name" value="NAD(P)-binding Rossmann-like Domain"/>
    <property type="match status" value="1"/>
</dbReference>
<dbReference type="EC" id="1.1.1.100" evidence="3"/>
<dbReference type="Pfam" id="PF00106">
    <property type="entry name" value="adh_short"/>
    <property type="match status" value="1"/>
</dbReference>
<evidence type="ECO:0000256" key="2">
    <source>
        <dbReference type="ARBA" id="ARBA00006484"/>
    </source>
</evidence>
<dbReference type="eggNOG" id="KOG1200">
    <property type="taxonomic scope" value="Eukaryota"/>
</dbReference>
<reference evidence="8" key="3">
    <citation type="submission" date="2015-04" db="UniProtKB">
        <authorList>
            <consortium name="EnsemblPlants"/>
        </authorList>
    </citation>
    <scope>IDENTIFICATION</scope>
</reference>
<sequence>MEQSNNAKNNNKSNEDFATVIIEASGGQAITFGGDVSKEADVNSMMKACFTLNSFTYQALDKWGTIDVLHAFIRDYPRHIIKGMKKSQWQDVIDLNLTGVFLCTQAATKIMMMKKKKVNAIAPGFIASDMTAELGEDLEKKILSTINFMP</sequence>
<comment type="similarity">
    <text evidence="2">Belongs to the short-chain dehydrogenases/reductases (SDR) family.</text>
</comment>
<name>A0A0D9W402_9ORYZ</name>
<dbReference type="PANTHER" id="PTHR42879:SF2">
    <property type="entry name" value="3-OXOACYL-[ACYL-CARRIER-PROTEIN] REDUCTASE FABG"/>
    <property type="match status" value="1"/>
</dbReference>
<evidence type="ECO:0000256" key="7">
    <source>
        <dbReference type="ARBA" id="ARBA00048508"/>
    </source>
</evidence>
<dbReference type="AlphaFoldDB" id="A0A0D9W402"/>
<evidence type="ECO:0000256" key="4">
    <source>
        <dbReference type="ARBA" id="ARBA00022516"/>
    </source>
</evidence>
<comment type="catalytic activity">
    <reaction evidence="7">
        <text>a (3R)-hydroxyacyl-[ACP] + NADP(+) = a 3-oxoacyl-[ACP] + NADPH + H(+)</text>
        <dbReference type="Rhea" id="RHEA:17397"/>
        <dbReference type="Rhea" id="RHEA-COMP:9916"/>
        <dbReference type="Rhea" id="RHEA-COMP:9945"/>
        <dbReference type="ChEBI" id="CHEBI:15378"/>
        <dbReference type="ChEBI" id="CHEBI:57783"/>
        <dbReference type="ChEBI" id="CHEBI:58349"/>
        <dbReference type="ChEBI" id="CHEBI:78776"/>
        <dbReference type="ChEBI" id="CHEBI:78827"/>
        <dbReference type="EC" id="1.1.1.100"/>
    </reaction>
</comment>
<dbReference type="GO" id="GO:0006633">
    <property type="term" value="P:fatty acid biosynthetic process"/>
    <property type="evidence" value="ECO:0007669"/>
    <property type="project" value="UniProtKB-KW"/>
</dbReference>
<dbReference type="EnsemblPlants" id="LPERR04G06550.1">
    <property type="protein sequence ID" value="LPERR04G06550.1"/>
    <property type="gene ID" value="LPERR04G06550"/>
</dbReference>
<dbReference type="PANTHER" id="PTHR42879">
    <property type="entry name" value="3-OXOACYL-(ACYL-CARRIER-PROTEIN) REDUCTASE"/>
    <property type="match status" value="1"/>
</dbReference>
<keyword evidence="4" id="KW-0444">Lipid biosynthesis</keyword>
<evidence type="ECO:0000256" key="6">
    <source>
        <dbReference type="ARBA" id="ARBA00023160"/>
    </source>
</evidence>
<dbReference type="InterPro" id="IPR036291">
    <property type="entry name" value="NAD(P)-bd_dom_sf"/>
</dbReference>
<evidence type="ECO:0000313" key="9">
    <source>
        <dbReference type="Proteomes" id="UP000032180"/>
    </source>
</evidence>
<organism evidence="8 9">
    <name type="scientific">Leersia perrieri</name>
    <dbReference type="NCBI Taxonomy" id="77586"/>
    <lineage>
        <taxon>Eukaryota</taxon>
        <taxon>Viridiplantae</taxon>
        <taxon>Streptophyta</taxon>
        <taxon>Embryophyta</taxon>
        <taxon>Tracheophyta</taxon>
        <taxon>Spermatophyta</taxon>
        <taxon>Magnoliopsida</taxon>
        <taxon>Liliopsida</taxon>
        <taxon>Poales</taxon>
        <taxon>Poaceae</taxon>
        <taxon>BOP clade</taxon>
        <taxon>Oryzoideae</taxon>
        <taxon>Oryzeae</taxon>
        <taxon>Oryzinae</taxon>
        <taxon>Leersia</taxon>
    </lineage>
</organism>
<reference evidence="8 9" key="1">
    <citation type="submission" date="2012-08" db="EMBL/GenBank/DDBJ databases">
        <title>Oryza genome evolution.</title>
        <authorList>
            <person name="Wing R.A."/>
        </authorList>
    </citation>
    <scope>NUCLEOTIDE SEQUENCE</scope>
</reference>
<dbReference type="STRING" id="77586.A0A0D9W402"/>
<protein>
    <recommendedName>
        <fullName evidence="3">3-oxoacyl-[acyl-carrier-protein] reductase</fullName>
        <ecNumber evidence="3">1.1.1.100</ecNumber>
    </recommendedName>
</protein>
<dbReference type="SUPFAM" id="SSF51735">
    <property type="entry name" value="NAD(P)-binding Rossmann-fold domains"/>
    <property type="match status" value="1"/>
</dbReference>
<evidence type="ECO:0000256" key="5">
    <source>
        <dbReference type="ARBA" id="ARBA00022832"/>
    </source>
</evidence>
<keyword evidence="6" id="KW-0443">Lipid metabolism</keyword>
<proteinExistence type="inferred from homology"/>